<keyword evidence="2" id="KW-1185">Reference proteome</keyword>
<dbReference type="Proteomes" id="UP000271974">
    <property type="component" value="Unassembled WGS sequence"/>
</dbReference>
<reference evidence="1 2" key="1">
    <citation type="submission" date="2019-01" db="EMBL/GenBank/DDBJ databases">
        <title>A draft genome assembly of the solar-powered sea slug Elysia chlorotica.</title>
        <authorList>
            <person name="Cai H."/>
            <person name="Li Q."/>
            <person name="Fang X."/>
            <person name="Li J."/>
            <person name="Curtis N.E."/>
            <person name="Altenburger A."/>
            <person name="Shibata T."/>
            <person name="Feng M."/>
            <person name="Maeda T."/>
            <person name="Schwartz J.A."/>
            <person name="Shigenobu S."/>
            <person name="Lundholm N."/>
            <person name="Nishiyama T."/>
            <person name="Yang H."/>
            <person name="Hasebe M."/>
            <person name="Li S."/>
            <person name="Pierce S.K."/>
            <person name="Wang J."/>
        </authorList>
    </citation>
    <scope>NUCLEOTIDE SEQUENCE [LARGE SCALE GENOMIC DNA]</scope>
    <source>
        <strain evidence="1">EC2010</strain>
        <tissue evidence="1">Whole organism of an adult</tissue>
    </source>
</reference>
<dbReference type="AlphaFoldDB" id="A0A433TCQ8"/>
<evidence type="ECO:0000313" key="2">
    <source>
        <dbReference type="Proteomes" id="UP000271974"/>
    </source>
</evidence>
<proteinExistence type="predicted"/>
<comment type="caution">
    <text evidence="1">The sequence shown here is derived from an EMBL/GenBank/DDBJ whole genome shotgun (WGS) entry which is preliminary data.</text>
</comment>
<evidence type="ECO:0000313" key="1">
    <source>
        <dbReference type="EMBL" id="RUS79358.1"/>
    </source>
</evidence>
<organism evidence="1 2">
    <name type="scientific">Elysia chlorotica</name>
    <name type="common">Eastern emerald elysia</name>
    <name type="synonym">Sea slug</name>
    <dbReference type="NCBI Taxonomy" id="188477"/>
    <lineage>
        <taxon>Eukaryota</taxon>
        <taxon>Metazoa</taxon>
        <taxon>Spiralia</taxon>
        <taxon>Lophotrochozoa</taxon>
        <taxon>Mollusca</taxon>
        <taxon>Gastropoda</taxon>
        <taxon>Heterobranchia</taxon>
        <taxon>Euthyneura</taxon>
        <taxon>Panpulmonata</taxon>
        <taxon>Sacoglossa</taxon>
        <taxon>Placobranchoidea</taxon>
        <taxon>Plakobranchidae</taxon>
        <taxon>Elysia</taxon>
    </lineage>
</organism>
<sequence length="265" mass="29480">MTISSERMPWFPSLQECQVSRTLPISTGLLTWRAASNPRVTHSVTCTAAPGSLYKIRDRATRAAPCWALVISGIYRIIPGIYRIMGDGASRVDRGNFAGEPLDTAKSIECYRSILSASSCKCHSPTCEGNKLFTAGCPRTTTRYKWRKAREIRPDNSANCGIFLNTQIVINEANRQSRLFKLPVDSECFRLSKRLRCVSLTHAGLVLGSARAHEGNQLTRMRHDSYFGAGSLELLRLLPLSLPVRMIAHPGTGTQGNSWCHVKRW</sequence>
<name>A0A433TCQ8_ELYCH</name>
<gene>
    <name evidence="1" type="ORF">EGW08_012879</name>
</gene>
<dbReference type="EMBL" id="RQTK01000456">
    <property type="protein sequence ID" value="RUS79358.1"/>
    <property type="molecule type" value="Genomic_DNA"/>
</dbReference>
<protein>
    <submittedName>
        <fullName evidence="1">Uncharacterized protein</fullName>
    </submittedName>
</protein>
<accession>A0A433TCQ8</accession>